<dbReference type="Pfam" id="PF00071">
    <property type="entry name" value="Ras"/>
    <property type="match status" value="1"/>
</dbReference>
<evidence type="ECO:0000256" key="2">
    <source>
        <dbReference type="ARBA" id="ARBA00011984"/>
    </source>
</evidence>
<dbReference type="EC" id="3.6.5.2" evidence="2"/>
<dbReference type="OrthoDB" id="18798at2759"/>
<keyword evidence="5" id="KW-0342">GTP-binding</keyword>
<dbReference type="InterPro" id="IPR051065">
    <property type="entry name" value="Ras-related_GTPase"/>
</dbReference>
<organism evidence="7 8">
    <name type="scientific">Muraenolepis orangiensis</name>
    <name type="common">Patagonian moray cod</name>
    <dbReference type="NCBI Taxonomy" id="630683"/>
    <lineage>
        <taxon>Eukaryota</taxon>
        <taxon>Metazoa</taxon>
        <taxon>Chordata</taxon>
        <taxon>Craniata</taxon>
        <taxon>Vertebrata</taxon>
        <taxon>Euteleostomi</taxon>
        <taxon>Actinopterygii</taxon>
        <taxon>Neopterygii</taxon>
        <taxon>Teleostei</taxon>
        <taxon>Neoteleostei</taxon>
        <taxon>Acanthomorphata</taxon>
        <taxon>Zeiogadaria</taxon>
        <taxon>Gadariae</taxon>
        <taxon>Gadiformes</taxon>
        <taxon>Muraenolepidoidei</taxon>
        <taxon>Muraenolepididae</taxon>
        <taxon>Muraenolepis</taxon>
    </lineage>
</organism>
<dbReference type="SUPFAM" id="SSF52540">
    <property type="entry name" value="P-loop containing nucleoside triphosphate hydrolases"/>
    <property type="match status" value="1"/>
</dbReference>
<dbReference type="GO" id="GO:0003925">
    <property type="term" value="F:G protein activity"/>
    <property type="evidence" value="ECO:0007669"/>
    <property type="project" value="UniProtKB-EC"/>
</dbReference>
<dbReference type="Proteomes" id="UP001148018">
    <property type="component" value="Unassembled WGS sequence"/>
</dbReference>
<comment type="caution">
    <text evidence="7">The sequence shown here is derived from an EMBL/GenBank/DDBJ whole genome shotgun (WGS) entry which is preliminary data.</text>
</comment>
<reference evidence="7" key="1">
    <citation type="submission" date="2022-07" db="EMBL/GenBank/DDBJ databases">
        <title>Chromosome-level genome of Muraenolepis orangiensis.</title>
        <authorList>
            <person name="Kim J."/>
        </authorList>
    </citation>
    <scope>NUCLEOTIDE SEQUENCE</scope>
    <source>
        <strain evidence="7">KU_S4_2022</strain>
        <tissue evidence="7">Muscle</tissue>
    </source>
</reference>
<evidence type="ECO:0000256" key="3">
    <source>
        <dbReference type="ARBA" id="ARBA00022741"/>
    </source>
</evidence>
<comment type="similarity">
    <text evidence="1">Belongs to the small GTPase superfamily. Ras family.</text>
</comment>
<evidence type="ECO:0000313" key="7">
    <source>
        <dbReference type="EMBL" id="KAJ3596531.1"/>
    </source>
</evidence>
<dbReference type="EMBL" id="JANIIK010000110">
    <property type="protein sequence ID" value="KAJ3596531.1"/>
    <property type="molecule type" value="Genomic_DNA"/>
</dbReference>
<keyword evidence="3" id="KW-0547">Nucleotide-binding</keyword>
<accession>A0A9Q0IGS1</accession>
<dbReference type="AlphaFoldDB" id="A0A9Q0IGS1"/>
<name>A0A9Q0IGS1_9TELE</name>
<dbReference type="PANTHER" id="PTHR45704">
    <property type="entry name" value="RAS-LIKE FAMILY MEMBER 11"/>
    <property type="match status" value="1"/>
</dbReference>
<evidence type="ECO:0000256" key="1">
    <source>
        <dbReference type="ARBA" id="ARBA00008344"/>
    </source>
</evidence>
<proteinExistence type="inferred from homology"/>
<evidence type="ECO:0000256" key="6">
    <source>
        <dbReference type="ARBA" id="ARBA00048098"/>
    </source>
</evidence>
<keyword evidence="8" id="KW-1185">Reference proteome</keyword>
<dbReference type="Gene3D" id="3.40.50.300">
    <property type="entry name" value="P-loop containing nucleotide triphosphate hydrolases"/>
    <property type="match status" value="1"/>
</dbReference>
<evidence type="ECO:0000256" key="4">
    <source>
        <dbReference type="ARBA" id="ARBA00022801"/>
    </source>
</evidence>
<protein>
    <recommendedName>
        <fullName evidence="2">small monomeric GTPase</fullName>
        <ecNumber evidence="2">3.6.5.2</ecNumber>
    </recommendedName>
</protein>
<evidence type="ECO:0000313" key="8">
    <source>
        <dbReference type="Proteomes" id="UP001148018"/>
    </source>
</evidence>
<dbReference type="InterPro" id="IPR001806">
    <property type="entry name" value="Small_GTPase"/>
</dbReference>
<sequence>METLRLIRETRTVDNCRGDVEVPVCLVGNKQDLCHARQVREEEGRSLSMSLPGGVEGFEDIAGVFTELIRHVMENNLKDRADRCRYAGPKSMAKLITTVFGKRRKSV</sequence>
<dbReference type="InterPro" id="IPR027417">
    <property type="entry name" value="P-loop_NTPase"/>
</dbReference>
<comment type="catalytic activity">
    <reaction evidence="6">
        <text>GTP + H2O = GDP + phosphate + H(+)</text>
        <dbReference type="Rhea" id="RHEA:19669"/>
        <dbReference type="ChEBI" id="CHEBI:15377"/>
        <dbReference type="ChEBI" id="CHEBI:15378"/>
        <dbReference type="ChEBI" id="CHEBI:37565"/>
        <dbReference type="ChEBI" id="CHEBI:43474"/>
        <dbReference type="ChEBI" id="CHEBI:58189"/>
        <dbReference type="EC" id="3.6.5.2"/>
    </reaction>
</comment>
<keyword evidence="4" id="KW-0378">Hydrolase</keyword>
<dbReference type="GO" id="GO:0005525">
    <property type="term" value="F:GTP binding"/>
    <property type="evidence" value="ECO:0007669"/>
    <property type="project" value="UniProtKB-KW"/>
</dbReference>
<evidence type="ECO:0000256" key="5">
    <source>
        <dbReference type="ARBA" id="ARBA00023134"/>
    </source>
</evidence>
<gene>
    <name evidence="7" type="ORF">NHX12_002937</name>
</gene>